<proteinExistence type="predicted"/>
<dbReference type="EMBL" id="LAZR01000835">
    <property type="protein sequence ID" value="KKN56656.1"/>
    <property type="molecule type" value="Genomic_DNA"/>
</dbReference>
<reference evidence="1" key="1">
    <citation type="journal article" date="2015" name="Nature">
        <title>Complex archaea that bridge the gap between prokaryotes and eukaryotes.</title>
        <authorList>
            <person name="Spang A."/>
            <person name="Saw J.H."/>
            <person name="Jorgensen S.L."/>
            <person name="Zaremba-Niedzwiedzka K."/>
            <person name="Martijn J."/>
            <person name="Lind A.E."/>
            <person name="van Eijk R."/>
            <person name="Schleper C."/>
            <person name="Guy L."/>
            <person name="Ettema T.J."/>
        </authorList>
    </citation>
    <scope>NUCLEOTIDE SEQUENCE</scope>
</reference>
<gene>
    <name evidence="1" type="ORF">LCGC14_0569730</name>
</gene>
<sequence>MEKQIICVSNFNEGADQGMKLVEVYTTGDDFKKAGAKLGKFIYGEASSAFVESLMKTICDEMGYSCNK</sequence>
<comment type="caution">
    <text evidence="1">The sequence shown here is derived from an EMBL/GenBank/DDBJ whole genome shotgun (WGS) entry which is preliminary data.</text>
</comment>
<evidence type="ECO:0000313" key="1">
    <source>
        <dbReference type="EMBL" id="KKN56656.1"/>
    </source>
</evidence>
<accession>A0A0F9U5S4</accession>
<protein>
    <submittedName>
        <fullName evidence="1">Uncharacterized protein</fullName>
    </submittedName>
</protein>
<dbReference type="AlphaFoldDB" id="A0A0F9U5S4"/>
<name>A0A0F9U5S4_9ZZZZ</name>
<organism evidence="1">
    <name type="scientific">marine sediment metagenome</name>
    <dbReference type="NCBI Taxonomy" id="412755"/>
    <lineage>
        <taxon>unclassified sequences</taxon>
        <taxon>metagenomes</taxon>
        <taxon>ecological metagenomes</taxon>
    </lineage>
</organism>